<dbReference type="EMBL" id="MTEI01000005">
    <property type="protein sequence ID" value="OQW88154.1"/>
    <property type="molecule type" value="Genomic_DNA"/>
</dbReference>
<sequence length="201" mass="22727">MDIFISVFIIGWGLHSFTQRDQEVRIALLGTFLGRYQIEKLMENLIQGYLRALGETDRERQDAIWSMLKTAETELVGQFNAFALAFSKVTEPQARVSKLPFALPHTAKWLPGYTFDARKALSIHAHAIAQAASAGDDKSPKEKAFTMMAELFLMQHTCHWFCRSKMVASARLMARHKSPYRQVLRSVAPSTRKAYCALVGC</sequence>
<evidence type="ECO:0000313" key="1">
    <source>
        <dbReference type="EMBL" id="OQW88154.1"/>
    </source>
</evidence>
<gene>
    <name evidence="1" type="ORF">BWK72_10485</name>
</gene>
<organism evidence="1 2">
    <name type="scientific">Rhodoferax ferrireducens</name>
    <dbReference type="NCBI Taxonomy" id="192843"/>
    <lineage>
        <taxon>Bacteria</taxon>
        <taxon>Pseudomonadati</taxon>
        <taxon>Pseudomonadota</taxon>
        <taxon>Betaproteobacteria</taxon>
        <taxon>Burkholderiales</taxon>
        <taxon>Comamonadaceae</taxon>
        <taxon>Rhodoferax</taxon>
    </lineage>
</organism>
<proteinExistence type="predicted"/>
<dbReference type="Proteomes" id="UP000192505">
    <property type="component" value="Unassembled WGS sequence"/>
</dbReference>
<accession>A0A1W9KUG2</accession>
<dbReference type="AlphaFoldDB" id="A0A1W9KUG2"/>
<name>A0A1W9KUG2_9BURK</name>
<protein>
    <submittedName>
        <fullName evidence="1">Uncharacterized protein</fullName>
    </submittedName>
</protein>
<comment type="caution">
    <text evidence="1">The sequence shown here is derived from an EMBL/GenBank/DDBJ whole genome shotgun (WGS) entry which is preliminary data.</text>
</comment>
<reference evidence="1 2" key="1">
    <citation type="submission" date="2017-01" db="EMBL/GenBank/DDBJ databases">
        <title>Novel large sulfur bacteria in the metagenomes of groundwater-fed chemosynthetic microbial mats in the Lake Huron basin.</title>
        <authorList>
            <person name="Sharrar A.M."/>
            <person name="Flood B.E."/>
            <person name="Bailey J.V."/>
            <person name="Jones D.S."/>
            <person name="Biddanda B."/>
            <person name="Ruberg S.A."/>
            <person name="Marcus D.N."/>
            <person name="Dick G.J."/>
        </authorList>
    </citation>
    <scope>NUCLEOTIDE SEQUENCE [LARGE SCALE GENOMIC DNA]</scope>
    <source>
        <strain evidence="1">A7</strain>
    </source>
</reference>
<evidence type="ECO:0000313" key="2">
    <source>
        <dbReference type="Proteomes" id="UP000192505"/>
    </source>
</evidence>